<proteinExistence type="predicted"/>
<protein>
    <submittedName>
        <fullName evidence="2">Uncharacterized protein</fullName>
    </submittedName>
</protein>
<name>A0ABT5RTM9_9BURK</name>
<feature type="transmembrane region" description="Helical" evidence="1">
    <location>
        <begin position="75"/>
        <end position="94"/>
    </location>
</feature>
<evidence type="ECO:0000256" key="1">
    <source>
        <dbReference type="SAM" id="Phobius"/>
    </source>
</evidence>
<dbReference type="RefSeq" id="WP_274108286.1">
    <property type="nucleotide sequence ID" value="NZ_JAPCKI010000003.1"/>
</dbReference>
<comment type="caution">
    <text evidence="2">The sequence shown here is derived from an EMBL/GenBank/DDBJ whole genome shotgun (WGS) entry which is preliminary data.</text>
</comment>
<keyword evidence="1" id="KW-0472">Membrane</keyword>
<dbReference type="EMBL" id="JAPCKI010000003">
    <property type="protein sequence ID" value="MDD2177062.1"/>
    <property type="molecule type" value="Genomic_DNA"/>
</dbReference>
<keyword evidence="1" id="KW-0812">Transmembrane</keyword>
<keyword evidence="1" id="KW-1133">Transmembrane helix</keyword>
<reference evidence="2" key="1">
    <citation type="submission" date="2022-10" db="EMBL/GenBank/DDBJ databases">
        <title>Description of microaerobic benzene degrading bacteria.</title>
        <authorList>
            <person name="Bedics A."/>
            <person name="Tancsics A."/>
            <person name="Banerjee S."/>
        </authorList>
    </citation>
    <scope>NUCLEOTIDE SEQUENCE</scope>
    <source>
        <strain evidence="2">D2M1</strain>
    </source>
</reference>
<sequence length="95" mass="10857">MTSQEQKKSIEQSLKKFKELRRNLSPDASVDKKRYLDEMILMGEKALGGVVQHSRKAHQHVSPFSLSWRRVGQRLLLIAVVSIVTFGAYAFLGWV</sequence>
<dbReference type="Proteomes" id="UP001148932">
    <property type="component" value="Unassembled WGS sequence"/>
</dbReference>
<keyword evidence="3" id="KW-1185">Reference proteome</keyword>
<organism evidence="2 3">
    <name type="scientific">Acidovorax benzenivorans</name>
    <dbReference type="NCBI Taxonomy" id="2987520"/>
    <lineage>
        <taxon>Bacteria</taxon>
        <taxon>Pseudomonadati</taxon>
        <taxon>Pseudomonadota</taxon>
        <taxon>Betaproteobacteria</taxon>
        <taxon>Burkholderiales</taxon>
        <taxon>Comamonadaceae</taxon>
        <taxon>Acidovorax</taxon>
    </lineage>
</organism>
<evidence type="ECO:0000313" key="2">
    <source>
        <dbReference type="EMBL" id="MDD2177062.1"/>
    </source>
</evidence>
<evidence type="ECO:0000313" key="3">
    <source>
        <dbReference type="Proteomes" id="UP001148932"/>
    </source>
</evidence>
<gene>
    <name evidence="2" type="ORF">OIN59_06420</name>
</gene>
<accession>A0ABT5RTM9</accession>